<dbReference type="AlphaFoldDB" id="A0A182F808"/>
<accession>A0A182F808</accession>
<dbReference type="PANTHER" id="PTHR24260:SF147">
    <property type="entry name" value="EG:BACR7A4.3 PROTEIN-RELATED"/>
    <property type="match status" value="1"/>
</dbReference>
<dbReference type="PANTHER" id="PTHR24260">
    <property type="match status" value="1"/>
</dbReference>
<reference evidence="3 4" key="1">
    <citation type="journal article" date="2017" name="G3 (Bethesda)">
        <title>The Physical Genome Mapping of Anopheles albimanus Corrected Scaffold Misassemblies and Identified Interarm Rearrangements in Genus Anopheles.</title>
        <authorList>
            <person name="Artemov G.N."/>
            <person name="Peery A.N."/>
            <person name="Jiang X."/>
            <person name="Tu Z."/>
            <person name="Stegniy V.N."/>
            <person name="Sharakhova M.V."/>
            <person name="Sharakhov I.V."/>
        </authorList>
    </citation>
    <scope>NUCLEOTIDE SEQUENCE [LARGE SCALE GENOMIC DNA]</scope>
    <source>
        <strain evidence="3 4">ALBI9_A</strain>
    </source>
</reference>
<protein>
    <submittedName>
        <fullName evidence="3">Uncharacterized protein</fullName>
    </submittedName>
</protein>
<dbReference type="Pfam" id="PF00089">
    <property type="entry name" value="Trypsin"/>
    <property type="match status" value="1"/>
</dbReference>
<dbReference type="VEuPathDB" id="VectorBase:AALB002631"/>
<dbReference type="VEuPathDB" id="VectorBase:AALB20_038686"/>
<dbReference type="InterPro" id="IPR043504">
    <property type="entry name" value="Peptidase_S1_PA_chymotrypsin"/>
</dbReference>
<dbReference type="InterPro" id="IPR009003">
    <property type="entry name" value="Peptidase_S1_PA"/>
</dbReference>
<dbReference type="Gene3D" id="2.40.10.10">
    <property type="entry name" value="Trypsin-like serine proteases"/>
    <property type="match status" value="2"/>
</dbReference>
<dbReference type="OrthoDB" id="8110475at2759"/>
<dbReference type="InterPro" id="IPR001254">
    <property type="entry name" value="Trypsin_dom"/>
</dbReference>
<dbReference type="GeneID" id="118456283"/>
<organism evidence="3 4">
    <name type="scientific">Anopheles albimanus</name>
    <name type="common">New world malaria mosquito</name>
    <dbReference type="NCBI Taxonomy" id="7167"/>
    <lineage>
        <taxon>Eukaryota</taxon>
        <taxon>Metazoa</taxon>
        <taxon>Ecdysozoa</taxon>
        <taxon>Arthropoda</taxon>
        <taxon>Hexapoda</taxon>
        <taxon>Insecta</taxon>
        <taxon>Pterygota</taxon>
        <taxon>Neoptera</taxon>
        <taxon>Endopterygota</taxon>
        <taxon>Diptera</taxon>
        <taxon>Nematocera</taxon>
        <taxon>Culicoidea</taxon>
        <taxon>Culicidae</taxon>
        <taxon>Anophelinae</taxon>
        <taxon>Anopheles</taxon>
    </lineage>
</organism>
<comment type="similarity">
    <text evidence="2">Belongs to the peptidase S1 family. CLIP subfamily.</text>
</comment>
<reference evidence="3" key="2">
    <citation type="submission" date="2022-08" db="UniProtKB">
        <authorList>
            <consortium name="EnsemblMetazoa"/>
        </authorList>
    </citation>
    <scope>IDENTIFICATION</scope>
    <source>
        <strain evidence="3">STECLA/ALBI9_A</strain>
    </source>
</reference>
<dbReference type="GO" id="GO:0006508">
    <property type="term" value="P:proteolysis"/>
    <property type="evidence" value="ECO:0007669"/>
    <property type="project" value="InterPro"/>
</dbReference>
<keyword evidence="4" id="KW-1185">Reference proteome</keyword>
<dbReference type="SMART" id="SM00020">
    <property type="entry name" value="Tryp_SPc"/>
    <property type="match status" value="1"/>
</dbReference>
<evidence type="ECO:0000256" key="2">
    <source>
        <dbReference type="ARBA" id="ARBA00024195"/>
    </source>
</evidence>
<dbReference type="STRING" id="7167.A0A182F808"/>
<name>A0A182F808_ANOAL</name>
<dbReference type="GO" id="GO:0004252">
    <property type="term" value="F:serine-type endopeptidase activity"/>
    <property type="evidence" value="ECO:0007669"/>
    <property type="project" value="InterPro"/>
</dbReference>
<evidence type="ECO:0000313" key="4">
    <source>
        <dbReference type="Proteomes" id="UP000069272"/>
    </source>
</evidence>
<dbReference type="Proteomes" id="UP000069272">
    <property type="component" value="Chromosome 2R"/>
</dbReference>
<dbReference type="InterPro" id="IPR001314">
    <property type="entry name" value="Peptidase_S1A"/>
</dbReference>
<dbReference type="PRINTS" id="PR00722">
    <property type="entry name" value="CHYMOTRYPSIN"/>
</dbReference>
<sequence length="307" mass="34720">MDVQAIAIVCLFALLSGSLPVHGLRLAEQKCQEYKKTIASLKSNTASSTNDFATIPNGVAARDGEFPHQVRVGQWFYEDEDTSFILRCGGALISEQYVLMAAHCVWTLGDEFVSLGRHDYTRNASYPEVNIGRNETILHPNYDQLTTTQYDDIALVRLEKPVTFTSYIYPVCLWTDEKQPELPRYIATNFRKGQQVNDTQDTQLLKLQLNRLPNEDCSREYADSRYYPNGIPDNQLCVQSPVDWSAACEGDAGGLLQTLEDDRAGLYRLVGVEGKGQECEQAHQMFTYTRVDKYLDWIEKTVWGSSS</sequence>
<dbReference type="KEGG" id="aali:118456283"/>
<dbReference type="RefSeq" id="XP_035772791.1">
    <property type="nucleotide sequence ID" value="XM_035916898.1"/>
</dbReference>
<evidence type="ECO:0000313" key="3">
    <source>
        <dbReference type="EnsemblMetazoa" id="AALB002631-PA"/>
    </source>
</evidence>
<keyword evidence="1" id="KW-1015">Disulfide bond</keyword>
<proteinExistence type="inferred from homology"/>
<dbReference type="CDD" id="cd00190">
    <property type="entry name" value="Tryp_SPc"/>
    <property type="match status" value="1"/>
</dbReference>
<dbReference type="InterPro" id="IPR051333">
    <property type="entry name" value="CLIP_Serine_Protease"/>
</dbReference>
<dbReference type="SUPFAM" id="SSF50494">
    <property type="entry name" value="Trypsin-like serine proteases"/>
    <property type="match status" value="1"/>
</dbReference>
<dbReference type="FunFam" id="2.40.10.10:FF:000068">
    <property type="entry name" value="transmembrane protease serine 2"/>
    <property type="match status" value="1"/>
</dbReference>
<dbReference type="EnsemblMetazoa" id="AALB002631-RA">
    <property type="protein sequence ID" value="AALB002631-PA"/>
    <property type="gene ID" value="AALB002631"/>
</dbReference>
<dbReference type="PROSITE" id="PS50240">
    <property type="entry name" value="TRYPSIN_DOM"/>
    <property type="match status" value="1"/>
</dbReference>
<evidence type="ECO:0000256" key="1">
    <source>
        <dbReference type="ARBA" id="ARBA00023157"/>
    </source>
</evidence>